<feature type="domain" description="Protein kinase" evidence="4">
    <location>
        <begin position="6"/>
        <end position="278"/>
    </location>
</feature>
<sequence>MQHSKYRILGLVGQGQFGRVFCASVREAPAQDSRLTSQLVALKELSHQKAPTSEFLRELWFLITLQHPNIVTCRALEHTATGRYLVMDYCEGGTLRNLLKQDRPLRLLEGLQLVMEVLAGLDYAHRRGVVHCDIKPENILLTLGAKGWSPRLSDFGIARRLPEIGTTRLHQEISPDATVGSPAYMAPERFYGLFSPMSDIYAVGILLFELLMGYRPFGGTPGDLRWAHLNQRLQFPDAIPEPLQAIVKKSLEKLPARRFASASQMAQALRLIMYDPAVRQLGDCVIPWENPTTSGDKSLKSETESLVEVEEEKASQSAINLLRTVRYSLSQPKPLILPAPLTALIATETYLYAAVGTEVKVWSQPGKQLVTGEMSISISLMPEIVRGILPVSHGCCVLTPQKLYWLNNRSWEPQCLLDIGFRQGPDALKAAVDSHGNWLTVAVPGELRFYSLAGNSTAGDGEKALKPIATVPLPEHYLPELIFLDRRHVLAVWPDNEPKNPQTIFRVYTRRGTPVGSVRLSASVGQILLTPEPYTLLGIPQGGKAAVLLMKLWPLKVARIPLESLPVSACVANWGWVLADVGGQIEVLNSQGIQVGNFSSPASPRAIAPWGNRGLVIAVNTEEESHLHFLDVDVDVEETNSLSIVQG</sequence>
<dbReference type="PROSITE" id="PS00108">
    <property type="entry name" value="PROTEIN_KINASE_ST"/>
    <property type="match status" value="1"/>
</dbReference>
<proteinExistence type="predicted"/>
<keyword evidence="1 3" id="KW-0547">Nucleotide-binding</keyword>
<evidence type="ECO:0000256" key="2">
    <source>
        <dbReference type="ARBA" id="ARBA00022840"/>
    </source>
</evidence>
<feature type="binding site" evidence="3">
    <location>
        <position position="43"/>
    </location>
    <ligand>
        <name>ATP</name>
        <dbReference type="ChEBI" id="CHEBI:30616"/>
    </ligand>
</feature>
<protein>
    <submittedName>
        <fullName evidence="5">Serine/threonine-protein kinase PrkC</fullName>
        <ecNumber evidence="5">2.7.11.1</ecNumber>
    </submittedName>
</protein>
<dbReference type="Gene3D" id="1.10.510.10">
    <property type="entry name" value="Transferase(Phosphotransferase) domain 1"/>
    <property type="match status" value="1"/>
</dbReference>
<keyword evidence="5" id="KW-0418">Kinase</keyword>
<evidence type="ECO:0000313" key="5">
    <source>
        <dbReference type="EMBL" id="NQE38116.1"/>
    </source>
</evidence>
<dbReference type="InterPro" id="IPR000719">
    <property type="entry name" value="Prot_kinase_dom"/>
</dbReference>
<dbReference type="GO" id="GO:0004674">
    <property type="term" value="F:protein serine/threonine kinase activity"/>
    <property type="evidence" value="ECO:0007669"/>
    <property type="project" value="UniProtKB-EC"/>
</dbReference>
<dbReference type="CDD" id="cd14014">
    <property type="entry name" value="STKc_PknB_like"/>
    <property type="match status" value="1"/>
</dbReference>
<dbReference type="InterPro" id="IPR017441">
    <property type="entry name" value="Protein_kinase_ATP_BS"/>
</dbReference>
<dbReference type="PROSITE" id="PS00107">
    <property type="entry name" value="PROTEIN_KINASE_ATP"/>
    <property type="match status" value="1"/>
</dbReference>
<keyword evidence="2 3" id="KW-0067">ATP-binding</keyword>
<dbReference type="SMART" id="SM00220">
    <property type="entry name" value="S_TKc"/>
    <property type="match status" value="1"/>
</dbReference>
<evidence type="ECO:0000259" key="4">
    <source>
        <dbReference type="PROSITE" id="PS50011"/>
    </source>
</evidence>
<reference evidence="5 6" key="1">
    <citation type="journal article" date="2020" name="Sci. Rep.">
        <title>A novel cyanobacterial geosmin producer, revising GeoA distribution and dispersion patterns in Bacteria.</title>
        <authorList>
            <person name="Churro C."/>
            <person name="Semedo-Aguiar A.P."/>
            <person name="Silva A.D."/>
            <person name="Pereira-Leal J.B."/>
            <person name="Leite R.B."/>
        </authorList>
    </citation>
    <scope>NUCLEOTIDE SEQUENCE [LARGE SCALE GENOMIC DNA]</scope>
    <source>
        <strain evidence="5 6">IPMA8</strain>
    </source>
</reference>
<dbReference type="EC" id="2.7.11.1" evidence="5"/>
<keyword evidence="5" id="KW-0808">Transferase</keyword>
<evidence type="ECO:0000313" key="6">
    <source>
        <dbReference type="Proteomes" id="UP000702425"/>
    </source>
</evidence>
<dbReference type="RefSeq" id="WP_172192643.1">
    <property type="nucleotide sequence ID" value="NZ_CAWPPK010000092.1"/>
</dbReference>
<dbReference type="InterPro" id="IPR045269">
    <property type="entry name" value="Atg1-like"/>
</dbReference>
<dbReference type="PROSITE" id="PS50011">
    <property type="entry name" value="PROTEIN_KINASE_DOM"/>
    <property type="match status" value="1"/>
</dbReference>
<gene>
    <name evidence="5" type="primary">prkC_20</name>
    <name evidence="5" type="ORF">E5S67_05900</name>
</gene>
<name>A0ABX2D6L3_9CYAN</name>
<dbReference type="InterPro" id="IPR008271">
    <property type="entry name" value="Ser/Thr_kinase_AS"/>
</dbReference>
<dbReference type="Pfam" id="PF00069">
    <property type="entry name" value="Pkinase"/>
    <property type="match status" value="1"/>
</dbReference>
<keyword evidence="6" id="KW-1185">Reference proteome</keyword>
<dbReference type="PANTHER" id="PTHR24348:SF68">
    <property type="entry name" value="SERINE_THREONINE-PROTEIN KINASE ATG1C"/>
    <property type="match status" value="1"/>
</dbReference>
<dbReference type="InterPro" id="IPR011009">
    <property type="entry name" value="Kinase-like_dom_sf"/>
</dbReference>
<dbReference type="Proteomes" id="UP000702425">
    <property type="component" value="Unassembled WGS sequence"/>
</dbReference>
<dbReference type="EMBL" id="SRRZ01000181">
    <property type="protein sequence ID" value="NQE38116.1"/>
    <property type="molecule type" value="Genomic_DNA"/>
</dbReference>
<accession>A0ABX2D6L3</accession>
<evidence type="ECO:0000256" key="1">
    <source>
        <dbReference type="ARBA" id="ARBA00022741"/>
    </source>
</evidence>
<dbReference type="PANTHER" id="PTHR24348">
    <property type="entry name" value="SERINE/THREONINE-PROTEIN KINASE UNC-51-RELATED"/>
    <property type="match status" value="1"/>
</dbReference>
<evidence type="ECO:0000256" key="3">
    <source>
        <dbReference type="PROSITE-ProRule" id="PRU10141"/>
    </source>
</evidence>
<dbReference type="SUPFAM" id="SSF56112">
    <property type="entry name" value="Protein kinase-like (PK-like)"/>
    <property type="match status" value="1"/>
</dbReference>
<comment type="caution">
    <text evidence="5">The sequence shown here is derived from an EMBL/GenBank/DDBJ whole genome shotgun (WGS) entry which is preliminary data.</text>
</comment>
<organism evidence="5 6">
    <name type="scientific">Microcoleus asticus IPMA8</name>
    <dbReference type="NCBI Taxonomy" id="2563858"/>
    <lineage>
        <taxon>Bacteria</taxon>
        <taxon>Bacillati</taxon>
        <taxon>Cyanobacteriota</taxon>
        <taxon>Cyanophyceae</taxon>
        <taxon>Oscillatoriophycideae</taxon>
        <taxon>Oscillatoriales</taxon>
        <taxon>Microcoleaceae</taxon>
        <taxon>Microcoleus</taxon>
        <taxon>Microcoleus asticus</taxon>
    </lineage>
</organism>